<reference evidence="1" key="1">
    <citation type="journal article" date="2012" name="Nat. Genet.">
        <title>Whole-genome sequence of Schistosoma haematobium.</title>
        <authorList>
            <person name="Young N.D."/>
            <person name="Jex A.R."/>
            <person name="Li B."/>
            <person name="Liu S."/>
            <person name="Yang L."/>
            <person name="Xiong Z."/>
            <person name="Li Y."/>
            <person name="Cantacessi C."/>
            <person name="Hall R.S."/>
            <person name="Xu X."/>
            <person name="Chen F."/>
            <person name="Wu X."/>
            <person name="Zerlotini A."/>
            <person name="Oliveira G."/>
            <person name="Hofmann A."/>
            <person name="Zhang G."/>
            <person name="Fang X."/>
            <person name="Kang Y."/>
            <person name="Campbell B.E."/>
            <person name="Loukas A."/>
            <person name="Ranganathan S."/>
            <person name="Rollinson D."/>
            <person name="Rinaldi G."/>
            <person name="Brindley P.J."/>
            <person name="Yang H."/>
            <person name="Wang J."/>
            <person name="Wang J."/>
            <person name="Gasser R.B."/>
        </authorList>
    </citation>
    <scope>NUCLEOTIDE SEQUENCE [LARGE SCALE GENOMIC DNA]</scope>
</reference>
<sequence>MEHIRVTCPGCSPPPPFTHRPTPLTYIQESIIIPHHKQRQQQQHRYVIMLFIQIKVANVSIVNTTDEDDDDDNHINIECEKLKQNTMSLLTEYLPTCIEPDIQKNDLH</sequence>
<evidence type="ECO:0000313" key="1">
    <source>
        <dbReference type="EMBL" id="KGB36026.1"/>
    </source>
</evidence>
<proteinExistence type="predicted"/>
<accession>A0A095AP17</accession>
<gene>
    <name evidence="1" type="ORF">MS3_04304</name>
</gene>
<protein>
    <submittedName>
        <fullName evidence="1">Uncharacterized protein</fullName>
    </submittedName>
</protein>
<name>A0A095AP17_SCHHA</name>
<dbReference type="EMBL" id="KL250738">
    <property type="protein sequence ID" value="KGB36026.1"/>
    <property type="molecule type" value="Genomic_DNA"/>
</dbReference>
<dbReference type="AlphaFoldDB" id="A0A095AP17"/>
<organism evidence="1">
    <name type="scientific">Schistosoma haematobium</name>
    <name type="common">Blood fluke</name>
    <dbReference type="NCBI Taxonomy" id="6185"/>
    <lineage>
        <taxon>Eukaryota</taxon>
        <taxon>Metazoa</taxon>
        <taxon>Spiralia</taxon>
        <taxon>Lophotrochozoa</taxon>
        <taxon>Platyhelminthes</taxon>
        <taxon>Trematoda</taxon>
        <taxon>Digenea</taxon>
        <taxon>Strigeidida</taxon>
        <taxon>Schistosomatoidea</taxon>
        <taxon>Schistosomatidae</taxon>
        <taxon>Schistosoma</taxon>
    </lineage>
</organism>